<proteinExistence type="inferred from homology"/>
<dbReference type="CDD" id="cd03244">
    <property type="entry name" value="ABCC_MRP_domain2"/>
    <property type="match status" value="1"/>
</dbReference>
<evidence type="ECO:0000256" key="11">
    <source>
        <dbReference type="ARBA" id="ARBA00023136"/>
    </source>
</evidence>
<dbReference type="PROSITE" id="PS50893">
    <property type="entry name" value="ABC_TRANSPORTER_2"/>
    <property type="match status" value="2"/>
</dbReference>
<dbReference type="GO" id="GO:0016020">
    <property type="term" value="C:membrane"/>
    <property type="evidence" value="ECO:0007669"/>
    <property type="project" value="UniProtKB-SubCell"/>
</dbReference>
<dbReference type="FunFam" id="3.40.50.300:FF:000997">
    <property type="entry name" value="Multidrug resistance-associated protein 1"/>
    <property type="match status" value="1"/>
</dbReference>
<dbReference type="GeneID" id="108624182"/>
<evidence type="ECO:0000256" key="1">
    <source>
        <dbReference type="ARBA" id="ARBA00004141"/>
    </source>
</evidence>
<feature type="domain" description="ABC transmembrane type-1" evidence="16">
    <location>
        <begin position="432"/>
        <end position="711"/>
    </location>
</feature>
<keyword evidence="7" id="KW-0547">Nucleotide-binding</keyword>
<keyword evidence="6" id="KW-0677">Repeat</keyword>
<dbReference type="InterPro" id="IPR003439">
    <property type="entry name" value="ABC_transporter-like_ATP-bd"/>
</dbReference>
<dbReference type="InterPro" id="IPR011527">
    <property type="entry name" value="ABC1_TM_dom"/>
</dbReference>
<dbReference type="GO" id="GO:0016887">
    <property type="term" value="F:ATP hydrolysis activity"/>
    <property type="evidence" value="ECO:0007669"/>
    <property type="project" value="InterPro"/>
</dbReference>
<feature type="transmembrane region" description="Helical" evidence="14">
    <location>
        <begin position="233"/>
        <end position="254"/>
    </location>
</feature>
<evidence type="ECO:0000256" key="12">
    <source>
        <dbReference type="ARBA" id="ARBA00034018"/>
    </source>
</evidence>
<dbReference type="Pfam" id="PF00005">
    <property type="entry name" value="ABC_tran"/>
    <property type="match status" value="2"/>
</dbReference>
<dbReference type="SMART" id="SM00382">
    <property type="entry name" value="AAA"/>
    <property type="match status" value="2"/>
</dbReference>
<dbReference type="PANTHER" id="PTHR24223">
    <property type="entry name" value="ATP-BINDING CASSETTE SUB-FAMILY C"/>
    <property type="match status" value="1"/>
</dbReference>
<keyword evidence="4" id="KW-0813">Transport</keyword>
<evidence type="ECO:0000256" key="6">
    <source>
        <dbReference type="ARBA" id="ARBA00022737"/>
    </source>
</evidence>
<evidence type="ECO:0000256" key="3">
    <source>
        <dbReference type="ARBA" id="ARBA00012191"/>
    </source>
</evidence>
<feature type="transmembrane region" description="Helical" evidence="14">
    <location>
        <begin position="688"/>
        <end position="709"/>
    </location>
</feature>
<feature type="transmembrane region" description="Helical" evidence="14">
    <location>
        <begin position="1284"/>
        <end position="1304"/>
    </location>
</feature>
<evidence type="ECO:0000313" key="19">
    <source>
        <dbReference type="RefSeq" id="XP_026668701.1"/>
    </source>
</evidence>
<dbReference type="Proteomes" id="UP000694925">
    <property type="component" value="Unplaced"/>
</dbReference>
<dbReference type="InterPro" id="IPR050173">
    <property type="entry name" value="ABC_transporter_C-like"/>
</dbReference>
<comment type="similarity">
    <text evidence="2">Belongs to the ABC transporter superfamily. ABCC family. Conjugate transporter (TC 3.A.1.208) subfamily.</text>
</comment>
<dbReference type="EC" id="7.6.2.2" evidence="3"/>
<feature type="transmembrane region" description="Helical" evidence="14">
    <location>
        <begin position="420"/>
        <end position="439"/>
    </location>
</feature>
<dbReference type="RefSeq" id="XP_026668701.1">
    <property type="nucleotide sequence ID" value="XM_026812900.1"/>
</dbReference>
<name>A0AAJ7S0J8_9HYME</name>
<keyword evidence="5 14" id="KW-0812">Transmembrane</keyword>
<keyword evidence="10 14" id="KW-1133">Transmembrane helix</keyword>
<dbReference type="KEGG" id="ccal:108624182"/>
<dbReference type="Gene3D" id="1.20.1560.10">
    <property type="entry name" value="ABC transporter type 1, transmembrane domain"/>
    <property type="match status" value="2"/>
</dbReference>
<comment type="subcellular location">
    <subcellularLocation>
        <location evidence="1">Membrane</location>
        <topology evidence="1">Multi-pass membrane protein</topology>
    </subcellularLocation>
</comment>
<evidence type="ECO:0000256" key="10">
    <source>
        <dbReference type="ARBA" id="ARBA00022989"/>
    </source>
</evidence>
<dbReference type="PANTHER" id="PTHR24223:SF330">
    <property type="entry name" value="ATP-BINDING CASSETTE SUB-FAMILY C MEMBER 10"/>
    <property type="match status" value="1"/>
</dbReference>
<feature type="domain" description="ABC transporter" evidence="15">
    <location>
        <begin position="1378"/>
        <end position="1611"/>
    </location>
</feature>
<dbReference type="CDD" id="cd18605">
    <property type="entry name" value="ABC_6TM_MRP7_D2_like"/>
    <property type="match status" value="1"/>
</dbReference>
<dbReference type="FunFam" id="1.20.1560.10:FF:000113">
    <property type="entry name" value="ABC transporter, putative"/>
    <property type="match status" value="1"/>
</dbReference>
<evidence type="ECO:0000256" key="2">
    <source>
        <dbReference type="ARBA" id="ARBA00009726"/>
    </source>
</evidence>
<feature type="transmembrane region" description="Helical" evidence="14">
    <location>
        <begin position="539"/>
        <end position="563"/>
    </location>
</feature>
<dbReference type="Pfam" id="PF00664">
    <property type="entry name" value="ABC_membrane"/>
    <property type="match status" value="2"/>
</dbReference>
<keyword evidence="9" id="KW-1278">Translocase</keyword>
<dbReference type="PROSITE" id="PS50929">
    <property type="entry name" value="ABC_TM1F"/>
    <property type="match status" value="2"/>
</dbReference>
<feature type="transmembrane region" description="Helical" evidence="14">
    <location>
        <begin position="1316"/>
        <end position="1338"/>
    </location>
</feature>
<keyword evidence="11 14" id="KW-0472">Membrane</keyword>
<feature type="transmembrane region" description="Helical" evidence="14">
    <location>
        <begin position="569"/>
        <end position="588"/>
    </location>
</feature>
<feature type="domain" description="ABC transmembrane type-1" evidence="16">
    <location>
        <begin position="1045"/>
        <end position="1343"/>
    </location>
</feature>
<feature type="transmembrane region" description="Helical" evidence="14">
    <location>
        <begin position="266"/>
        <end position="287"/>
    </location>
</feature>
<feature type="domain" description="ABC transporter" evidence="15">
    <location>
        <begin position="763"/>
        <end position="987"/>
    </location>
</feature>
<feature type="transmembrane region" description="Helical" evidence="14">
    <location>
        <begin position="198"/>
        <end position="218"/>
    </location>
</feature>
<dbReference type="FunFam" id="3.40.50.300:FF:000163">
    <property type="entry name" value="Multidrug resistance-associated protein member 4"/>
    <property type="match status" value="1"/>
</dbReference>
<evidence type="ECO:0000313" key="17">
    <source>
        <dbReference type="Proteomes" id="UP000694925"/>
    </source>
</evidence>
<feature type="transmembrane region" description="Helical" evidence="14">
    <location>
        <begin position="82"/>
        <end position="100"/>
    </location>
</feature>
<comment type="catalytic activity">
    <reaction evidence="12">
        <text>ATP + H2O + xenobioticSide 1 = ADP + phosphate + xenobioticSide 2.</text>
        <dbReference type="EC" id="7.6.2.2"/>
    </reaction>
</comment>
<dbReference type="InterPro" id="IPR036640">
    <property type="entry name" value="ABC1_TM_sf"/>
</dbReference>
<evidence type="ECO:0000259" key="15">
    <source>
        <dbReference type="PROSITE" id="PS50893"/>
    </source>
</evidence>
<dbReference type="CDD" id="cd03250">
    <property type="entry name" value="ABCC_MRP_domain1"/>
    <property type="match status" value="1"/>
</dbReference>
<dbReference type="Gene3D" id="3.40.50.300">
    <property type="entry name" value="P-loop containing nucleotide triphosphate hydrolases"/>
    <property type="match status" value="2"/>
</dbReference>
<evidence type="ECO:0000256" key="9">
    <source>
        <dbReference type="ARBA" id="ARBA00022967"/>
    </source>
</evidence>
<evidence type="ECO:0000256" key="5">
    <source>
        <dbReference type="ARBA" id="ARBA00022692"/>
    </source>
</evidence>
<feature type="transmembrane region" description="Helical" evidence="14">
    <location>
        <begin position="653"/>
        <end position="676"/>
    </location>
</feature>
<reference evidence="18 19" key="1">
    <citation type="submission" date="2025-04" db="UniProtKB">
        <authorList>
            <consortium name="RefSeq"/>
        </authorList>
    </citation>
    <scope>IDENTIFICATION</scope>
    <source>
        <tissue evidence="18 19">Whole body</tissue>
    </source>
</reference>
<feature type="transmembrane region" description="Helical" evidence="14">
    <location>
        <begin position="43"/>
        <end position="61"/>
    </location>
</feature>
<gene>
    <name evidence="18 19" type="primary">LOC108624182</name>
</gene>
<dbReference type="InterPro" id="IPR027417">
    <property type="entry name" value="P-loop_NTPase"/>
</dbReference>
<feature type="compositionally biased region" description="Polar residues" evidence="13">
    <location>
        <begin position="993"/>
        <end position="1007"/>
    </location>
</feature>
<dbReference type="RefSeq" id="XP_017878786.1">
    <property type="nucleotide sequence ID" value="XM_018023297.2"/>
</dbReference>
<dbReference type="SUPFAM" id="SSF90123">
    <property type="entry name" value="ABC transporter transmembrane region"/>
    <property type="match status" value="2"/>
</dbReference>
<organism evidence="17 19">
    <name type="scientific">Ceratina calcarata</name>
    <dbReference type="NCBI Taxonomy" id="156304"/>
    <lineage>
        <taxon>Eukaryota</taxon>
        <taxon>Metazoa</taxon>
        <taxon>Ecdysozoa</taxon>
        <taxon>Arthropoda</taxon>
        <taxon>Hexapoda</taxon>
        <taxon>Insecta</taxon>
        <taxon>Pterygota</taxon>
        <taxon>Neoptera</taxon>
        <taxon>Endopterygota</taxon>
        <taxon>Hymenoptera</taxon>
        <taxon>Apocrita</taxon>
        <taxon>Aculeata</taxon>
        <taxon>Apoidea</taxon>
        <taxon>Anthophila</taxon>
        <taxon>Apidae</taxon>
        <taxon>Ceratina</taxon>
        <taxon>Zadontomerus</taxon>
    </lineage>
</organism>
<dbReference type="InterPro" id="IPR003593">
    <property type="entry name" value="AAA+_ATPase"/>
</dbReference>
<protein>
    <recommendedName>
        <fullName evidence="3">ABC-type xenobiotic transporter</fullName>
        <ecNumber evidence="3">7.6.2.2</ecNumber>
    </recommendedName>
</protein>
<feature type="region of interest" description="Disordered" evidence="13">
    <location>
        <begin position="990"/>
        <end position="1011"/>
    </location>
</feature>
<dbReference type="FunFam" id="1.20.1560.10:FF:000037">
    <property type="entry name" value="ATP-binding cassette subfamily C member 10"/>
    <property type="match status" value="1"/>
</dbReference>
<evidence type="ECO:0000256" key="13">
    <source>
        <dbReference type="SAM" id="MobiDB-lite"/>
    </source>
</evidence>
<evidence type="ECO:0000256" key="14">
    <source>
        <dbReference type="SAM" id="Phobius"/>
    </source>
</evidence>
<evidence type="ECO:0000313" key="18">
    <source>
        <dbReference type="RefSeq" id="XP_017878786.1"/>
    </source>
</evidence>
<dbReference type="CDD" id="cd18598">
    <property type="entry name" value="ABC_6TM_MRP7_D1_like"/>
    <property type="match status" value="1"/>
</dbReference>
<dbReference type="GO" id="GO:0005524">
    <property type="term" value="F:ATP binding"/>
    <property type="evidence" value="ECO:0007669"/>
    <property type="project" value="UniProtKB-KW"/>
</dbReference>
<dbReference type="PROSITE" id="PS00211">
    <property type="entry name" value="ABC_TRANSPORTER_1"/>
    <property type="match status" value="2"/>
</dbReference>
<accession>A0AAJ7S0J8</accession>
<feature type="transmembrane region" description="Helical" evidence="14">
    <location>
        <begin position="1099"/>
        <end position="1117"/>
    </location>
</feature>
<keyword evidence="8" id="KW-0067">ATP-binding</keyword>
<evidence type="ECO:0000259" key="16">
    <source>
        <dbReference type="PROSITE" id="PS50929"/>
    </source>
</evidence>
<dbReference type="SUPFAM" id="SSF52540">
    <property type="entry name" value="P-loop containing nucleoside triphosphate hydrolases"/>
    <property type="match status" value="2"/>
</dbReference>
<keyword evidence="17" id="KW-1185">Reference proteome</keyword>
<feature type="transmembrane region" description="Helical" evidence="14">
    <location>
        <begin position="1032"/>
        <end position="1052"/>
    </location>
</feature>
<dbReference type="InterPro" id="IPR017871">
    <property type="entry name" value="ABC_transporter-like_CS"/>
</dbReference>
<feature type="transmembrane region" description="Helical" evidence="14">
    <location>
        <begin position="1172"/>
        <end position="1191"/>
    </location>
</feature>
<feature type="transmembrane region" description="Helical" evidence="14">
    <location>
        <begin position="468"/>
        <end position="491"/>
    </location>
</feature>
<evidence type="ECO:0000256" key="8">
    <source>
        <dbReference type="ARBA" id="ARBA00022840"/>
    </source>
</evidence>
<dbReference type="GO" id="GO:0008559">
    <property type="term" value="F:ABC-type xenobiotic transporter activity"/>
    <property type="evidence" value="ECO:0007669"/>
    <property type="project" value="UniProtKB-EC"/>
</dbReference>
<evidence type="ECO:0000256" key="7">
    <source>
        <dbReference type="ARBA" id="ARBA00022741"/>
    </source>
</evidence>
<evidence type="ECO:0000256" key="4">
    <source>
        <dbReference type="ARBA" id="ARBA00022448"/>
    </source>
</evidence>
<feature type="transmembrane region" description="Helical" evidence="14">
    <location>
        <begin position="1197"/>
        <end position="1214"/>
    </location>
</feature>
<sequence>MSNWVPDDGGGWKWNWTELCGYQGGMDPINPDTHDLDVCFQQLYLQIPVLVCIAIVSAYYCGRRHTYSSPHLISTNAINWRVAIIICLVILPILKAYIILTNTILAPSKNVLPNSVLLQESTTTTTTTESPEAFFNTPDLIHRIQTDLNHTIDYAKSLIFPRSVQTSTGPSIMSNLPDNNLMSATVEDNVTCAKPIDYLVAATEGLAWVVHLCLILSLKRGRGQERFNPRGPLLIRALIFLLMVISTLLLRSHIKYKTQADVLPNLSLGFSVSVVTLLVFYAVTLIPGGRSGFRNMRPSQVNEIGERTALLSTPNTSYVRFPEEQDPTYLGTAMEDATIISKLIFHWVNPLMQKGVHGLLNHSDDLFELPEYISSGAITQKIDKHLQSMPNDINNRMENTDSVLGMRIQIVTNKMTLFRLLHKCFGLEFYSVGILKFIGDSSTFMGPLLLNRLIGFIEDKDEPISYGYLYSSLIIISALIGAFCNTHFTFWMSVVGLKIRSTVITLLYRKILHSPNIQLKQQFNFGEIVNFMSTDSDRLVNSCASFHALWSIPLQLVVTLYLLYQQIGLSFLAGVAFAIILIPINKVIANYIGRLSTKLMACKDERVKLMGEILRGITTIKLNVWEDHFLRNISKLRESEIKYLRGRKYLDALCVYFWATTPVLISMLTFGTYVLFGNELDAKTVFTSMALLNMLIAPLNAFPWVLNGLTEAWVSLKRIQKILDLPDADISSYYSEPPPGIDLMVEDTTFSVNSQQSEEQNELRTVKFNDLQSEGVFNLHSLNITVPKGQLVGIMGKVGSGKSLFLDGILGEIVKVRGTIAVNNFEDGFAYVKQNPWVQRGTIRDNILFGKSYDYNKYRNVLKACALSADLNSLPKKDLTAIGEAGNTLSGGQKTRISLARAVYADKDIYLLDDVFATLDPKVAAFVFEHVILGLLSNKTRLLCTHKTQYLMHADLVLEMSKGRIIKQGKPSEVLPDLEEYLLSTESADSDSDMFSVSDLPSDQYQSSDERSTLLDEEYKEKGKLRFGVYSCYVKAIGLYLTISIVLSMFLMQSSKNVTDLWLSYWVTHVNTTATNTTGGIKLLRLNLFFDDYNIGTNYYLTVYGVLVVFNTLFTLMRAFMFAYGGIQAAITIHKQLLKVVVRARSVFFDIQSFGRILNRFSSDTYTIDDSLPFIANILFAQLFGLIATVIITTYGLPWILLVLAPLVPFYHWIQNHYRLTSRELKRMSSAALSPLYAHFNETLHGLSTIRAFRTVPRFKQDNELLLEVSQKTQFASFAAGQWLALRLQLIGVTLLAGVSNIAVWQHQYGIADPGLIGLVITYTLSVTGLLSGVVNAFTETEREMIAVERVKQYLEDVPVEIAKGENAPYAWPTQGVIEFKDVILKYRDYLVPSLNEISFVTRPAEKIGIVGRTGAGKSSLFASLFRLTEITSGSILIDNINIQNLQLSALRSRLAIIPQNPFLFSGTIRENLDPLNQYMDLHISRALEKCKIHSLVCRLGGLGATLDESGSNLSAGQRQLFCLVRAILHNAKIVCIDEATANVDQETDKFIQSTIKSSFPAATVLTIAHRIRTIMHCDRVLVLDDGEVIEFDEPNLLIQNVDSHFYQLASQEFSDKE</sequence>